<reference evidence="3 4" key="1">
    <citation type="submission" date="2020-04" db="EMBL/GenBank/DDBJ databases">
        <title>Usitatibacter rugosus gen. nov., sp. nov. and Usitatibacter palustris sp. nov., novel members of Usitatibacteraceae fam. nov. within the order Nitrosomonadales isolated from soil.</title>
        <authorList>
            <person name="Huber K.J."/>
            <person name="Neumann-Schaal M."/>
            <person name="Geppert A."/>
            <person name="Luckner M."/>
            <person name="Wanner G."/>
            <person name="Overmann J."/>
        </authorList>
    </citation>
    <scope>NUCLEOTIDE SEQUENCE [LARGE SCALE GENOMIC DNA]</scope>
    <source>
        <strain evidence="3 4">0125_3</strain>
    </source>
</reference>
<feature type="chain" id="PRO_5026899043" description="Tripartite-type tricarboxylate transporter receptor subunit TctC" evidence="2">
    <location>
        <begin position="22"/>
        <end position="321"/>
    </location>
</feature>
<dbReference type="Pfam" id="PF03401">
    <property type="entry name" value="TctC"/>
    <property type="match status" value="1"/>
</dbReference>
<evidence type="ECO:0000313" key="3">
    <source>
        <dbReference type="EMBL" id="QJR09515.1"/>
    </source>
</evidence>
<gene>
    <name evidence="3" type="ORF">DSM104443_00559</name>
</gene>
<comment type="similarity">
    <text evidence="1">Belongs to the UPF0065 (bug) family.</text>
</comment>
<dbReference type="InterPro" id="IPR042100">
    <property type="entry name" value="Bug_dom1"/>
</dbReference>
<proteinExistence type="inferred from homology"/>
<dbReference type="Gene3D" id="3.40.190.150">
    <property type="entry name" value="Bordetella uptake gene, domain 1"/>
    <property type="match status" value="1"/>
</dbReference>
<protein>
    <recommendedName>
        <fullName evidence="5">Tripartite-type tricarboxylate transporter receptor subunit TctC</fullName>
    </recommendedName>
</protein>
<name>A0A6M4GR27_9PROT</name>
<keyword evidence="2" id="KW-0732">Signal</keyword>
<accession>A0A6M4GR27</accession>
<keyword evidence="4" id="KW-1185">Reference proteome</keyword>
<dbReference type="PANTHER" id="PTHR42928">
    <property type="entry name" value="TRICARBOXYLATE-BINDING PROTEIN"/>
    <property type="match status" value="1"/>
</dbReference>
<feature type="signal peptide" evidence="2">
    <location>
        <begin position="1"/>
        <end position="21"/>
    </location>
</feature>
<dbReference type="AlphaFoldDB" id="A0A6M4GR27"/>
<dbReference type="Proteomes" id="UP000501534">
    <property type="component" value="Chromosome"/>
</dbReference>
<dbReference type="Gene3D" id="3.40.190.10">
    <property type="entry name" value="Periplasmic binding protein-like II"/>
    <property type="match status" value="1"/>
</dbReference>
<evidence type="ECO:0000256" key="1">
    <source>
        <dbReference type="ARBA" id="ARBA00006987"/>
    </source>
</evidence>
<evidence type="ECO:0008006" key="5">
    <source>
        <dbReference type="Google" id="ProtNLM"/>
    </source>
</evidence>
<dbReference type="PANTHER" id="PTHR42928:SF5">
    <property type="entry name" value="BLR1237 PROTEIN"/>
    <property type="match status" value="1"/>
</dbReference>
<dbReference type="RefSeq" id="WP_171089283.1">
    <property type="nucleotide sequence ID" value="NZ_CP053069.1"/>
</dbReference>
<evidence type="ECO:0000313" key="4">
    <source>
        <dbReference type="Proteomes" id="UP000501534"/>
    </source>
</evidence>
<dbReference type="EMBL" id="CP053069">
    <property type="protein sequence ID" value="QJR09515.1"/>
    <property type="molecule type" value="Genomic_DNA"/>
</dbReference>
<sequence>MTTTIRLVLGAALFAATAAFGQAFPNKPITLVVPVAPGGILDTVARMIAPEMSKALGQPIVVDNKPGASGNIGAAIVAKAKPDGYTLLVGYSMFHVGNPSMFKELPWDPVKDFSSVAMLVVSPHVLAVHPSVPANNLKELVALAKASPGKLNYATPGSGSVPHVGMELFKQQTGTDFTHVPYKGSGPAMQDVIAGNVQVTVATPPSLLQFVLAGRMRALAVAAKTRHPLLPDVPTAAEQGFPAFELEAWVALFAPAGTPPDAIAKLTAAAKAALANPEVAEKTRATGMTMRYLTPTELDAVVKTDLAYWSKVITDAKIKAD</sequence>
<dbReference type="KEGG" id="uru:DSM104443_00559"/>
<dbReference type="InterPro" id="IPR005064">
    <property type="entry name" value="BUG"/>
</dbReference>
<organism evidence="3 4">
    <name type="scientific">Usitatibacter rugosus</name>
    <dbReference type="NCBI Taxonomy" id="2732067"/>
    <lineage>
        <taxon>Bacteria</taxon>
        <taxon>Pseudomonadati</taxon>
        <taxon>Pseudomonadota</taxon>
        <taxon>Betaproteobacteria</taxon>
        <taxon>Nitrosomonadales</taxon>
        <taxon>Usitatibacteraceae</taxon>
        <taxon>Usitatibacter</taxon>
    </lineage>
</organism>
<dbReference type="CDD" id="cd13578">
    <property type="entry name" value="PBP2_Bug27"/>
    <property type="match status" value="1"/>
</dbReference>
<dbReference type="SUPFAM" id="SSF53850">
    <property type="entry name" value="Periplasmic binding protein-like II"/>
    <property type="match status" value="1"/>
</dbReference>
<evidence type="ECO:0000256" key="2">
    <source>
        <dbReference type="SAM" id="SignalP"/>
    </source>
</evidence>
<dbReference type="PIRSF" id="PIRSF017082">
    <property type="entry name" value="YflP"/>
    <property type="match status" value="1"/>
</dbReference>